<accession>A0ABV3XB36</accession>
<comment type="caution">
    <text evidence="2">The sequence shown here is derived from an EMBL/GenBank/DDBJ whole genome shotgun (WGS) entry which is preliminary data.</text>
</comment>
<feature type="region of interest" description="Disordered" evidence="1">
    <location>
        <begin position="38"/>
        <end position="59"/>
    </location>
</feature>
<keyword evidence="3" id="KW-1185">Reference proteome</keyword>
<name>A0ABV3XB36_9ACTN</name>
<dbReference type="Proteomes" id="UP001560045">
    <property type="component" value="Unassembled WGS sequence"/>
</dbReference>
<organism evidence="2 3">
    <name type="scientific">Geodermatophilus maliterrae</name>
    <dbReference type="NCBI Taxonomy" id="3162531"/>
    <lineage>
        <taxon>Bacteria</taxon>
        <taxon>Bacillati</taxon>
        <taxon>Actinomycetota</taxon>
        <taxon>Actinomycetes</taxon>
        <taxon>Geodermatophilales</taxon>
        <taxon>Geodermatophilaceae</taxon>
        <taxon>Geodermatophilus</taxon>
    </lineage>
</organism>
<dbReference type="RefSeq" id="WP_369203955.1">
    <property type="nucleotide sequence ID" value="NZ_JBFNXQ010000009.1"/>
</dbReference>
<proteinExistence type="predicted"/>
<evidence type="ECO:0000256" key="1">
    <source>
        <dbReference type="SAM" id="MobiDB-lite"/>
    </source>
</evidence>
<evidence type="ECO:0000313" key="2">
    <source>
        <dbReference type="EMBL" id="MEX5717772.1"/>
    </source>
</evidence>
<sequence length="59" mass="6511">MDLLRQLGAQVEQGVVYDRHLPAIAAALDDITRAMHRRDGSALRSPSRWPRGDTGVTRG</sequence>
<evidence type="ECO:0000313" key="3">
    <source>
        <dbReference type="Proteomes" id="UP001560045"/>
    </source>
</evidence>
<protein>
    <submittedName>
        <fullName evidence="2">Uncharacterized protein</fullName>
    </submittedName>
</protein>
<gene>
    <name evidence="2" type="ORF">ABQ292_05235</name>
</gene>
<reference evidence="2 3" key="1">
    <citation type="submission" date="2024-06" db="EMBL/GenBank/DDBJ databases">
        <title>Draft genome sequence of Geodermatophilus badlandi, a novel member of the Geodermatophilaceae isolated from badland sedimentary rocks in the Red desert, Wyoming, USA.</title>
        <authorList>
            <person name="Ben Tekaya S."/>
            <person name="Nouioui I."/>
            <person name="Flores G.M."/>
            <person name="Shaal M.N."/>
            <person name="Bredoire F."/>
            <person name="Basile F."/>
            <person name="Van Diepen L."/>
            <person name="Ward N.L."/>
        </authorList>
    </citation>
    <scope>NUCLEOTIDE SEQUENCE [LARGE SCALE GENOMIC DNA]</scope>
    <source>
        <strain evidence="2 3">WL48A</strain>
    </source>
</reference>
<dbReference type="EMBL" id="JBFNXQ010000009">
    <property type="protein sequence ID" value="MEX5717772.1"/>
    <property type="molecule type" value="Genomic_DNA"/>
</dbReference>